<evidence type="ECO:0000256" key="2">
    <source>
        <dbReference type="ARBA" id="ARBA00022723"/>
    </source>
</evidence>
<name>A0A1I6MTB2_9BACT</name>
<accession>A0A1I6MTB2</accession>
<feature type="transmembrane region" description="Helical" evidence="5">
    <location>
        <begin position="262"/>
        <end position="280"/>
    </location>
</feature>
<dbReference type="SUPFAM" id="SSF81342">
    <property type="entry name" value="Transmembrane di-heme cytochromes"/>
    <property type="match status" value="1"/>
</dbReference>
<feature type="transmembrane region" description="Helical" evidence="5">
    <location>
        <begin position="352"/>
        <end position="370"/>
    </location>
</feature>
<dbReference type="RefSeq" id="WP_089841252.1">
    <property type="nucleotide sequence ID" value="NZ_FOZL01000001.1"/>
</dbReference>
<dbReference type="GO" id="GO:0016491">
    <property type="term" value="F:oxidoreductase activity"/>
    <property type="evidence" value="ECO:0007669"/>
    <property type="project" value="InterPro"/>
</dbReference>
<dbReference type="Proteomes" id="UP000199024">
    <property type="component" value="Unassembled WGS sequence"/>
</dbReference>
<evidence type="ECO:0000256" key="5">
    <source>
        <dbReference type="SAM" id="Phobius"/>
    </source>
</evidence>
<dbReference type="InterPro" id="IPR036909">
    <property type="entry name" value="Cyt_c-like_dom_sf"/>
</dbReference>
<proteinExistence type="predicted"/>
<dbReference type="InterPro" id="IPR016174">
    <property type="entry name" value="Di-haem_cyt_TM"/>
</dbReference>
<dbReference type="PROSITE" id="PS51002">
    <property type="entry name" value="CYTB_NTER"/>
    <property type="match status" value="1"/>
</dbReference>
<keyword evidence="9" id="KW-1185">Reference proteome</keyword>
<feature type="domain" description="Cytochrome b/b6 N-terminal region profile" evidence="6">
    <location>
        <begin position="15"/>
        <end position="227"/>
    </location>
</feature>
<feature type="transmembrane region" description="Helical" evidence="5">
    <location>
        <begin position="323"/>
        <end position="340"/>
    </location>
</feature>
<evidence type="ECO:0000313" key="9">
    <source>
        <dbReference type="Proteomes" id="UP000199024"/>
    </source>
</evidence>
<dbReference type="Pfam" id="PF00033">
    <property type="entry name" value="Cytochrome_B"/>
    <property type="match status" value="1"/>
</dbReference>
<dbReference type="GO" id="GO:0016020">
    <property type="term" value="C:membrane"/>
    <property type="evidence" value="ECO:0007669"/>
    <property type="project" value="InterPro"/>
</dbReference>
<dbReference type="Pfam" id="PF13442">
    <property type="entry name" value="Cytochrome_CBB3"/>
    <property type="match status" value="1"/>
</dbReference>
<dbReference type="Gene3D" id="1.20.810.10">
    <property type="entry name" value="Cytochrome Bc1 Complex, Chain C"/>
    <property type="match status" value="1"/>
</dbReference>
<dbReference type="AlphaFoldDB" id="A0A1I6MTB2"/>
<feature type="transmembrane region" description="Helical" evidence="5">
    <location>
        <begin position="100"/>
        <end position="121"/>
    </location>
</feature>
<feature type="transmembrane region" description="Helical" evidence="5">
    <location>
        <begin position="44"/>
        <end position="70"/>
    </location>
</feature>
<dbReference type="PANTHER" id="PTHR19271">
    <property type="entry name" value="CYTOCHROME B"/>
    <property type="match status" value="1"/>
</dbReference>
<keyword evidence="5" id="KW-0472">Membrane</keyword>
<dbReference type="OrthoDB" id="9804503at2"/>
<keyword evidence="5" id="KW-1133">Transmembrane helix</keyword>
<protein>
    <submittedName>
        <fullName evidence="8">Ubiquinol-cytochrome c reductase cytochrome b subunit</fullName>
    </submittedName>
</protein>
<dbReference type="EMBL" id="FOZL01000001">
    <property type="protein sequence ID" value="SFS18877.1"/>
    <property type="molecule type" value="Genomic_DNA"/>
</dbReference>
<dbReference type="STRING" id="474950.SAMN05421771_3588"/>
<evidence type="ECO:0000256" key="4">
    <source>
        <dbReference type="PROSITE-ProRule" id="PRU00433"/>
    </source>
</evidence>
<evidence type="ECO:0000259" key="7">
    <source>
        <dbReference type="PROSITE" id="PS51007"/>
    </source>
</evidence>
<keyword evidence="5" id="KW-0812">Transmembrane</keyword>
<dbReference type="PROSITE" id="PS51007">
    <property type="entry name" value="CYTC"/>
    <property type="match status" value="1"/>
</dbReference>
<dbReference type="PANTHER" id="PTHR19271:SF16">
    <property type="entry name" value="CYTOCHROME B"/>
    <property type="match status" value="1"/>
</dbReference>
<feature type="domain" description="Cytochrome c" evidence="7">
    <location>
        <begin position="398"/>
        <end position="475"/>
    </location>
</feature>
<dbReference type="SUPFAM" id="SSF46626">
    <property type="entry name" value="Cytochrome c"/>
    <property type="match status" value="1"/>
</dbReference>
<dbReference type="GO" id="GO:0009055">
    <property type="term" value="F:electron transfer activity"/>
    <property type="evidence" value="ECO:0007669"/>
    <property type="project" value="InterPro"/>
</dbReference>
<dbReference type="GO" id="GO:0020037">
    <property type="term" value="F:heme binding"/>
    <property type="evidence" value="ECO:0007669"/>
    <property type="project" value="InterPro"/>
</dbReference>
<keyword evidence="1 4" id="KW-0349">Heme</keyword>
<dbReference type="Gene3D" id="1.10.760.10">
    <property type="entry name" value="Cytochrome c-like domain"/>
    <property type="match status" value="1"/>
</dbReference>
<evidence type="ECO:0000256" key="1">
    <source>
        <dbReference type="ARBA" id="ARBA00022617"/>
    </source>
</evidence>
<dbReference type="GO" id="GO:0022904">
    <property type="term" value="P:respiratory electron transport chain"/>
    <property type="evidence" value="ECO:0007669"/>
    <property type="project" value="InterPro"/>
</dbReference>
<evidence type="ECO:0000256" key="3">
    <source>
        <dbReference type="ARBA" id="ARBA00023004"/>
    </source>
</evidence>
<keyword evidence="2 4" id="KW-0479">Metal-binding</keyword>
<feature type="transmembrane region" description="Helical" evidence="5">
    <location>
        <begin position="195"/>
        <end position="219"/>
    </location>
</feature>
<dbReference type="GO" id="GO:0046872">
    <property type="term" value="F:metal ion binding"/>
    <property type="evidence" value="ECO:0007669"/>
    <property type="project" value="UniProtKB-KW"/>
</dbReference>
<dbReference type="InterPro" id="IPR009056">
    <property type="entry name" value="Cyt_c-like_dom"/>
</dbReference>
<dbReference type="InterPro" id="IPR027387">
    <property type="entry name" value="Cytb/b6-like_sf"/>
</dbReference>
<dbReference type="InterPro" id="IPR005797">
    <property type="entry name" value="Cyt_b/b6_N"/>
</dbReference>
<keyword evidence="3 4" id="KW-0408">Iron</keyword>
<gene>
    <name evidence="8" type="ORF">SAMN05421771_3588</name>
</gene>
<dbReference type="InterPro" id="IPR036150">
    <property type="entry name" value="Cyt_b/b6_C_sf"/>
</dbReference>
<dbReference type="SUPFAM" id="SSF81648">
    <property type="entry name" value="a domain/subunit of cytochrome bc1 complex (Ubiquinol-cytochrome c reductase)"/>
    <property type="match status" value="1"/>
</dbReference>
<evidence type="ECO:0000313" key="8">
    <source>
        <dbReference type="EMBL" id="SFS18877.1"/>
    </source>
</evidence>
<feature type="transmembrane region" description="Helical" evidence="5">
    <location>
        <begin position="128"/>
        <end position="150"/>
    </location>
</feature>
<organism evidence="8 9">
    <name type="scientific">Granulicella pectinivorans</name>
    <dbReference type="NCBI Taxonomy" id="474950"/>
    <lineage>
        <taxon>Bacteria</taxon>
        <taxon>Pseudomonadati</taxon>
        <taxon>Acidobacteriota</taxon>
        <taxon>Terriglobia</taxon>
        <taxon>Terriglobales</taxon>
        <taxon>Acidobacteriaceae</taxon>
        <taxon>Granulicella</taxon>
    </lineage>
</organism>
<sequence>MASLKERGLAAGLKTYDWIEHRLGLIKPMADAAAHPTPANNASWWYVFGSAATVLLIMQVMTGILLALIYSPSANEAWSSLQFLNHNVALGWYVRALHGWGSDFMIAIVLIHMAQVFLFGAYKFPRELTWIVGVVLLLLTLGMAFTGQVMRFDQDAYWGLGIGASIMSRVPLLGEPLVHLMLGGPIVGAATLSRFFTLHVFVIPGLLLGGVGVHVWMVLRHGVSDWPMPGRIVSKSTYEREYHELTEKTGIPFVPDAAWKDAVFAAAIMFAVMACAFFFGPFGPGGPPDPTIIQTAPKPDFPFLWIYAVLAFLPPSIETPVILVVPVLGIAALLLLPLFASEGERHWAKRPIAVLTVSVLAVSLGIFTRLGTYTPWSPIMDAWTADPVPVKYLHDRTPLEIQGALVLQDKQCRNCHALEGKGGQRGPALDQVATRMTQDQIIRQVLQGGGNMPAYGNALNPSETQALVLFLMTLRGDNLAPARDASRDLAHVSELQVPEKKAP</sequence>
<reference evidence="8 9" key="1">
    <citation type="submission" date="2016-10" db="EMBL/GenBank/DDBJ databases">
        <authorList>
            <person name="de Groot N.N."/>
        </authorList>
    </citation>
    <scope>NUCLEOTIDE SEQUENCE [LARGE SCALE GENOMIC DNA]</scope>
    <source>
        <strain evidence="8 9">DSM 21001</strain>
    </source>
</reference>
<evidence type="ECO:0000259" key="6">
    <source>
        <dbReference type="PROSITE" id="PS51002"/>
    </source>
</evidence>